<dbReference type="PANTHER" id="PTHR32212:SF373">
    <property type="entry name" value="F-BOX_LRR-REPEAT PROTEIN 25-LIKE"/>
    <property type="match status" value="1"/>
</dbReference>
<dbReference type="Gene3D" id="1.20.1280.50">
    <property type="match status" value="1"/>
</dbReference>
<dbReference type="AlphaFoldDB" id="A0A1U7YYJ5"/>
<dbReference type="PROSITE" id="PS50181">
    <property type="entry name" value="FBOX"/>
    <property type="match status" value="1"/>
</dbReference>
<accession>A0A1U7YYJ5</accession>
<dbReference type="InterPro" id="IPR036047">
    <property type="entry name" value="F-box-like_dom_sf"/>
</dbReference>
<sequence length="65" mass="7319">MEFLVVPAAVVSSHLTDSVLKKQKNEETLDRLSQLPDAILVQILSLLPTKDAVPSCLLSKRWRYL</sequence>
<keyword evidence="2" id="KW-1185">Reference proteome</keyword>
<dbReference type="CDD" id="cd22160">
    <property type="entry name" value="F-box_AtFBL13-like"/>
    <property type="match status" value="1"/>
</dbReference>
<dbReference type="PANTHER" id="PTHR32212">
    <property type="entry name" value="CYCLIN-LIKE F-BOX"/>
    <property type="match status" value="1"/>
</dbReference>
<organism evidence="2 3">
    <name type="scientific">Nicotiana sylvestris</name>
    <name type="common">Wood tobacco</name>
    <name type="synonym">South American tobacco</name>
    <dbReference type="NCBI Taxonomy" id="4096"/>
    <lineage>
        <taxon>Eukaryota</taxon>
        <taxon>Viridiplantae</taxon>
        <taxon>Streptophyta</taxon>
        <taxon>Embryophyta</taxon>
        <taxon>Tracheophyta</taxon>
        <taxon>Spermatophyta</taxon>
        <taxon>Magnoliopsida</taxon>
        <taxon>eudicotyledons</taxon>
        <taxon>Gunneridae</taxon>
        <taxon>Pentapetalae</taxon>
        <taxon>asterids</taxon>
        <taxon>lamiids</taxon>
        <taxon>Solanales</taxon>
        <taxon>Solanaceae</taxon>
        <taxon>Nicotianoideae</taxon>
        <taxon>Nicotianeae</taxon>
        <taxon>Nicotiana</taxon>
    </lineage>
</organism>
<feature type="domain" description="F-box" evidence="1">
    <location>
        <begin position="29"/>
        <end position="65"/>
    </location>
</feature>
<protein>
    <submittedName>
        <fullName evidence="3">F-box/FBD/LRR-repeat protein At5g56420-like</fullName>
    </submittedName>
</protein>
<dbReference type="KEGG" id="nsy:104249490"/>
<dbReference type="Pfam" id="PF00646">
    <property type="entry name" value="F-box"/>
    <property type="match status" value="1"/>
</dbReference>
<evidence type="ECO:0000313" key="3">
    <source>
        <dbReference type="RefSeq" id="XP_009804224.1"/>
    </source>
</evidence>
<evidence type="ECO:0000313" key="2">
    <source>
        <dbReference type="Proteomes" id="UP000189701"/>
    </source>
</evidence>
<reference evidence="2" key="1">
    <citation type="journal article" date="2013" name="Genome Biol.">
        <title>Reference genomes and transcriptomes of Nicotiana sylvestris and Nicotiana tomentosiformis.</title>
        <authorList>
            <person name="Sierro N."/>
            <person name="Battey J.N."/>
            <person name="Ouadi S."/>
            <person name="Bovet L."/>
            <person name="Goepfert S."/>
            <person name="Bakaher N."/>
            <person name="Peitsch M.C."/>
            <person name="Ivanov N.V."/>
        </authorList>
    </citation>
    <scope>NUCLEOTIDE SEQUENCE [LARGE SCALE GENOMIC DNA]</scope>
</reference>
<dbReference type="Proteomes" id="UP000189701">
    <property type="component" value="Unplaced"/>
</dbReference>
<dbReference type="InterPro" id="IPR053781">
    <property type="entry name" value="F-box_AtFBL13-like"/>
</dbReference>
<reference evidence="3" key="2">
    <citation type="submission" date="2025-08" db="UniProtKB">
        <authorList>
            <consortium name="RefSeq"/>
        </authorList>
    </citation>
    <scope>IDENTIFICATION</scope>
    <source>
        <tissue evidence="3">Leaf</tissue>
    </source>
</reference>
<proteinExistence type="predicted"/>
<dbReference type="InterPro" id="IPR001810">
    <property type="entry name" value="F-box_dom"/>
</dbReference>
<gene>
    <name evidence="3" type="primary">LOC104249490</name>
</gene>
<name>A0A1U7YYJ5_NICSY</name>
<dbReference type="GeneID" id="104249490"/>
<evidence type="ECO:0000259" key="1">
    <source>
        <dbReference type="PROSITE" id="PS50181"/>
    </source>
</evidence>
<dbReference type="RefSeq" id="XP_009804224.1">
    <property type="nucleotide sequence ID" value="XM_009805922.1"/>
</dbReference>
<dbReference type="SUPFAM" id="SSF81383">
    <property type="entry name" value="F-box domain"/>
    <property type="match status" value="1"/>
</dbReference>